<accession>A0AB39R2A3</accession>
<feature type="signal peptide" evidence="1">
    <location>
        <begin position="1"/>
        <end position="19"/>
    </location>
</feature>
<evidence type="ECO:0000256" key="1">
    <source>
        <dbReference type="SAM" id="SignalP"/>
    </source>
</evidence>
<evidence type="ECO:0000313" key="2">
    <source>
        <dbReference type="EMBL" id="XDQ49004.1"/>
    </source>
</evidence>
<organism evidence="2">
    <name type="scientific">Streptomyces sp. R39</name>
    <dbReference type="NCBI Taxonomy" id="3238631"/>
    <lineage>
        <taxon>Bacteria</taxon>
        <taxon>Bacillati</taxon>
        <taxon>Actinomycetota</taxon>
        <taxon>Actinomycetes</taxon>
        <taxon>Kitasatosporales</taxon>
        <taxon>Streptomycetaceae</taxon>
        <taxon>Streptomyces</taxon>
    </lineage>
</organism>
<sequence length="137" mass="13716">MGRSAMPSGRLRATATALAAVSPALGGTGLPTASAADLDTVPPWTAPTTLSSDHGKVQDVAVRADGTAVAAWISGSMNVLYAATRAPGTGIWSAPVALDTGYAVGARLTARTDGTVAAVWTEDANVRNRARASQAPS</sequence>
<dbReference type="AlphaFoldDB" id="A0AB39R2A3"/>
<reference evidence="2" key="1">
    <citation type="submission" date="2024-07" db="EMBL/GenBank/DDBJ databases">
        <authorList>
            <person name="Yu S.T."/>
        </authorList>
    </citation>
    <scope>NUCLEOTIDE SEQUENCE</scope>
    <source>
        <strain evidence="2">R39</strain>
    </source>
</reference>
<proteinExistence type="predicted"/>
<dbReference type="RefSeq" id="WP_362743260.1">
    <property type="nucleotide sequence ID" value="NZ_CP163441.1"/>
</dbReference>
<gene>
    <name evidence="2" type="ORF">AB5J52_45815</name>
</gene>
<protein>
    <submittedName>
        <fullName evidence="2">Uncharacterized protein</fullName>
    </submittedName>
</protein>
<feature type="chain" id="PRO_5044277680" evidence="1">
    <location>
        <begin position="20"/>
        <end position="137"/>
    </location>
</feature>
<dbReference type="EMBL" id="CP163441">
    <property type="protein sequence ID" value="XDQ49004.1"/>
    <property type="molecule type" value="Genomic_DNA"/>
</dbReference>
<keyword evidence="1" id="KW-0732">Signal</keyword>
<name>A0AB39R2A3_9ACTN</name>